<dbReference type="NCBIfam" id="TIGR00012">
    <property type="entry name" value="L29"/>
    <property type="match status" value="1"/>
</dbReference>
<organism evidence="6 7">
    <name type="scientific">Lentisphaera profundi</name>
    <dbReference type="NCBI Taxonomy" id="1658616"/>
    <lineage>
        <taxon>Bacteria</taxon>
        <taxon>Pseudomonadati</taxon>
        <taxon>Lentisphaerota</taxon>
        <taxon>Lentisphaeria</taxon>
        <taxon>Lentisphaerales</taxon>
        <taxon>Lentisphaeraceae</taxon>
        <taxon>Lentisphaera</taxon>
    </lineage>
</organism>
<dbReference type="Proteomes" id="UP001214250">
    <property type="component" value="Chromosome 2"/>
</dbReference>
<sequence length="62" mass="6997">MKAADVKKLTDAELIEKLGELDKELLNLRLQAKTGQIENTSSIREARKTVARIKTEQTARCK</sequence>
<comment type="similarity">
    <text evidence="1 5">Belongs to the universal ribosomal protein uL29 family.</text>
</comment>
<dbReference type="PROSITE" id="PS00579">
    <property type="entry name" value="RIBOSOMAL_L29"/>
    <property type="match status" value="1"/>
</dbReference>
<reference evidence="6 7" key="1">
    <citation type="submission" date="2023-02" db="EMBL/GenBank/DDBJ databases">
        <title>Genome sequence of Lentisphaera profundi SAORIC-696.</title>
        <authorList>
            <person name="Kim e."/>
            <person name="Cho J.-C."/>
            <person name="Choi A."/>
            <person name="Kang I."/>
        </authorList>
    </citation>
    <scope>NUCLEOTIDE SEQUENCE [LARGE SCALE GENOMIC DNA]</scope>
    <source>
        <strain evidence="6 7">SAORIC-696</strain>
    </source>
</reference>
<dbReference type="HAMAP" id="MF_00374">
    <property type="entry name" value="Ribosomal_uL29"/>
    <property type="match status" value="1"/>
</dbReference>
<dbReference type="GO" id="GO:0005840">
    <property type="term" value="C:ribosome"/>
    <property type="evidence" value="ECO:0007669"/>
    <property type="project" value="UniProtKB-KW"/>
</dbReference>
<evidence type="ECO:0000313" key="6">
    <source>
        <dbReference type="EMBL" id="WDE98289.1"/>
    </source>
</evidence>
<dbReference type="EMBL" id="CP117812">
    <property type="protein sequence ID" value="WDE98289.1"/>
    <property type="molecule type" value="Genomic_DNA"/>
</dbReference>
<evidence type="ECO:0000256" key="5">
    <source>
        <dbReference type="HAMAP-Rule" id="MF_00374"/>
    </source>
</evidence>
<dbReference type="PANTHER" id="PTHR10916:SF0">
    <property type="entry name" value="LARGE RIBOSOMAL SUBUNIT PROTEIN UL29C"/>
    <property type="match status" value="1"/>
</dbReference>
<evidence type="ECO:0000313" key="7">
    <source>
        <dbReference type="Proteomes" id="UP001214250"/>
    </source>
</evidence>
<proteinExistence type="inferred from homology"/>
<keyword evidence="7" id="KW-1185">Reference proteome</keyword>
<dbReference type="InterPro" id="IPR018254">
    <property type="entry name" value="Ribosomal_uL29_CS"/>
</dbReference>
<accession>A0ABY7VZY5</accession>
<dbReference type="InterPro" id="IPR036049">
    <property type="entry name" value="Ribosomal_uL29_sf"/>
</dbReference>
<dbReference type="Pfam" id="PF00831">
    <property type="entry name" value="Ribosomal_L29"/>
    <property type="match status" value="1"/>
</dbReference>
<dbReference type="InterPro" id="IPR050063">
    <property type="entry name" value="Ribosomal_protein_uL29"/>
</dbReference>
<evidence type="ECO:0000256" key="2">
    <source>
        <dbReference type="ARBA" id="ARBA00022980"/>
    </source>
</evidence>
<dbReference type="SUPFAM" id="SSF46561">
    <property type="entry name" value="Ribosomal protein L29 (L29p)"/>
    <property type="match status" value="1"/>
</dbReference>
<dbReference type="InterPro" id="IPR001854">
    <property type="entry name" value="Ribosomal_uL29"/>
</dbReference>
<dbReference type="PANTHER" id="PTHR10916">
    <property type="entry name" value="60S RIBOSOMAL PROTEIN L35/50S RIBOSOMAL PROTEIN L29"/>
    <property type="match status" value="1"/>
</dbReference>
<evidence type="ECO:0000256" key="3">
    <source>
        <dbReference type="ARBA" id="ARBA00023274"/>
    </source>
</evidence>
<protein>
    <recommendedName>
        <fullName evidence="4 5">Large ribosomal subunit protein uL29</fullName>
    </recommendedName>
</protein>
<keyword evidence="2 5" id="KW-0689">Ribosomal protein</keyword>
<dbReference type="CDD" id="cd00427">
    <property type="entry name" value="Ribosomal_L29_HIP"/>
    <property type="match status" value="1"/>
</dbReference>
<name>A0ABY7VZY5_9BACT</name>
<gene>
    <name evidence="5 6" type="primary">rpmC</name>
    <name evidence="6" type="ORF">PQO03_20985</name>
</gene>
<evidence type="ECO:0000256" key="1">
    <source>
        <dbReference type="ARBA" id="ARBA00009254"/>
    </source>
</evidence>
<evidence type="ECO:0000256" key="4">
    <source>
        <dbReference type="ARBA" id="ARBA00035204"/>
    </source>
</evidence>
<dbReference type="Gene3D" id="1.10.287.310">
    <property type="match status" value="1"/>
</dbReference>
<dbReference type="RefSeq" id="WP_274153163.1">
    <property type="nucleotide sequence ID" value="NZ_CP117812.1"/>
</dbReference>
<keyword evidence="3 5" id="KW-0687">Ribonucleoprotein</keyword>